<dbReference type="STRING" id="69.GLE_1501"/>
<sequence>MAAAPSAAKTEPLSECERGRLAARKTGGCGLVGMLACVASIGGIFPLVVVALEPEGLSWGAAVAIAFAVVCGLGLIAFVTANADDRVEADAAAGIKLIVTGRVVQMPTDSSDGGPPSRCLWVVVDGGASRPLIFQADEALYRAVRIDDAVRIAYVPNSMTIIQLRTAGYEYSICDDGEAGEKRPA</sequence>
<proteinExistence type="predicted"/>
<gene>
    <name evidence="1" type="ORF">GLE_1501</name>
</gene>
<name>A0A0S2DEC7_LYSEN</name>
<accession>A0A0S2DEC7</accession>
<protein>
    <submittedName>
        <fullName evidence="1">Uncharacterized protein</fullName>
    </submittedName>
</protein>
<organism evidence="1 2">
    <name type="scientific">Lysobacter enzymogenes</name>
    <dbReference type="NCBI Taxonomy" id="69"/>
    <lineage>
        <taxon>Bacteria</taxon>
        <taxon>Pseudomonadati</taxon>
        <taxon>Pseudomonadota</taxon>
        <taxon>Gammaproteobacteria</taxon>
        <taxon>Lysobacterales</taxon>
        <taxon>Lysobacteraceae</taxon>
        <taxon>Lysobacter</taxon>
    </lineage>
</organism>
<dbReference type="OrthoDB" id="6024757at2"/>
<dbReference type="EMBL" id="CP013140">
    <property type="protein sequence ID" value="ALN56858.1"/>
    <property type="molecule type" value="Genomic_DNA"/>
</dbReference>
<dbReference type="KEGG" id="lez:GLE_1501"/>
<dbReference type="PATRIC" id="fig|69.6.peg.1482"/>
<dbReference type="Proteomes" id="UP000061569">
    <property type="component" value="Chromosome"/>
</dbReference>
<reference evidence="1 2" key="1">
    <citation type="submission" date="2015-11" db="EMBL/GenBank/DDBJ databases">
        <title>Genome sequences of Lysobacter enzymogenes strain C3 and Lysobacter antibioticus ATCC 29479.</title>
        <authorList>
            <person name="Kobayashi D.Y."/>
        </authorList>
    </citation>
    <scope>NUCLEOTIDE SEQUENCE [LARGE SCALE GENOMIC DNA]</scope>
    <source>
        <strain evidence="1 2">C3</strain>
    </source>
</reference>
<evidence type="ECO:0000313" key="2">
    <source>
        <dbReference type="Proteomes" id="UP000061569"/>
    </source>
</evidence>
<evidence type="ECO:0000313" key="1">
    <source>
        <dbReference type="EMBL" id="ALN56858.1"/>
    </source>
</evidence>
<dbReference type="AlphaFoldDB" id="A0A0S2DEC7"/>